<keyword evidence="7" id="KW-0614">Plasmid</keyword>
<feature type="domain" description="Tn3 transposase DDE" evidence="5">
    <location>
        <begin position="576"/>
        <end position="965"/>
    </location>
</feature>
<protein>
    <submittedName>
        <fullName evidence="7">Transposase</fullName>
    </submittedName>
</protein>
<organism evidence="7 8">
    <name type="scientific">Mesorhizobium japonicum (strain LMG 29417 / CECT 9101 / MAFF 303099)</name>
    <name type="common">Mesorhizobium loti (strain MAFF 303099)</name>
    <dbReference type="NCBI Taxonomy" id="266835"/>
    <lineage>
        <taxon>Bacteria</taxon>
        <taxon>Pseudomonadati</taxon>
        <taxon>Pseudomonadota</taxon>
        <taxon>Alphaproteobacteria</taxon>
        <taxon>Hyphomicrobiales</taxon>
        <taxon>Phyllobacteriaceae</taxon>
        <taxon>Mesorhizobium</taxon>
    </lineage>
</organism>
<feature type="domain" description="DUF4158" evidence="6">
    <location>
        <begin position="18"/>
        <end position="163"/>
    </location>
</feature>
<evidence type="ECO:0000313" key="8">
    <source>
        <dbReference type="Proteomes" id="UP000000552"/>
    </source>
</evidence>
<evidence type="ECO:0000256" key="2">
    <source>
        <dbReference type="ARBA" id="ARBA00022578"/>
    </source>
</evidence>
<evidence type="ECO:0000256" key="3">
    <source>
        <dbReference type="ARBA" id="ARBA00023125"/>
    </source>
</evidence>
<dbReference type="InterPro" id="IPR025296">
    <property type="entry name" value="DUF4158"/>
</dbReference>
<evidence type="ECO:0000313" key="7">
    <source>
        <dbReference type="EMBL" id="BAB54451.1"/>
    </source>
</evidence>
<dbReference type="InterPro" id="IPR047653">
    <property type="entry name" value="Tn3-like_transpos"/>
</dbReference>
<dbReference type="GO" id="GO:0004803">
    <property type="term" value="F:transposase activity"/>
    <property type="evidence" value="ECO:0007669"/>
    <property type="project" value="InterPro"/>
</dbReference>
<evidence type="ECO:0000259" key="5">
    <source>
        <dbReference type="Pfam" id="PF01526"/>
    </source>
</evidence>
<keyword evidence="4" id="KW-0233">DNA recombination</keyword>
<evidence type="ECO:0000256" key="4">
    <source>
        <dbReference type="ARBA" id="ARBA00023172"/>
    </source>
</evidence>
<name>Q982K5_RHILO</name>
<accession>Q982K5</accession>
<dbReference type="Pfam" id="PF13700">
    <property type="entry name" value="DUF4158"/>
    <property type="match status" value="1"/>
</dbReference>
<gene>
    <name evidence="7" type="ordered locus">mlr9023</name>
</gene>
<dbReference type="Proteomes" id="UP000000552">
    <property type="component" value="Plasmid pMLa"/>
</dbReference>
<evidence type="ECO:0000256" key="1">
    <source>
        <dbReference type="ARBA" id="ARBA00009402"/>
    </source>
</evidence>
<dbReference type="InterPro" id="IPR002513">
    <property type="entry name" value="Tn3_Tnp_DDE_dom"/>
</dbReference>
<comment type="similarity">
    <text evidence="1">Belongs to the transposase 7 family.</text>
</comment>
<dbReference type="KEGG" id="mlo:mlr9023"/>
<sequence>MTVRSGKRSGTMSFGLSSGDRVERWSLNSSDIAFVNGIPELARLGFAVQLRFFASHGFFVQDHAAIPPDGVLYLAEQLDLQAEAVNHYDFSGRTARRHCAEILRHLGFRRLKREDREQLTSWIAGELCPTGQSIGAMLEHVFLWCLDRHIYGPSRKELERLVRSQRQHYLDSWLSGVHDRLSASTVALLEASIAEPDGQTGFNTMKGDAGQASLDNILSMTAKLAFIQKLNLPRDLLSVAGKAWVEQVVRRVGGEKASEMRRHAPARQIGLYAVYLFSREAQLTDAMVDLLIETVHKIGTRSKRKVVGDIAKDIERVYGKERLLVEIASASIEEPSGRVCDVIFPIVGKDKLAAIVKESQAKGALDRRIYKVMRSSWANHYRRMLPDLLSVLEFRSNNTVWRPVLAALDWIRSKIDDGCRFVPAKDIPIDEVVPARWRSSVIDDDGRVNRISYELCVLTQLRDRIRSKEIWVVGADRYRNPDDDLPKDFGIRRDAYYSGLDLTPDAREFTSAVRAELERELLLLNETIPQNDKVRLLWRGENRISITPFKPSPEPKGLDAIKGEIGGRWPMTGLLDVLKETALDTGLLEAFETSASRVSLSRGMLDRRLLLCLYALGTNAGLKRVAGATPDVSYEELLHVHRRFIHVPALREACARVANATLAIRNAAVWGDAGTACASDSTKFGAWDRNLMTEWHARYGGRGVMIYWHVEKRATCVYSQLKRCSSSEVASMIEGVLRHYTDMEIQRQYVDSHGQSAVGFAFCRLLGFELAPRLKAIARQKLAVPEATIRARLPNLLPILSGAISWDEIEQQYDEMVKYTAAMQTRTADPEAILRRFARAEVMHPTYKALSELGRAVKTIFLCRYLRQETFRREIHEGLNVVENWNSANGFVFFGKGGEIATNRLDEQEISALALHLLQASLVYVNTRMLQTVLVEPKWAGRMTPEDYRGLTPLIYSHVNPYGRFDLDLNSRIDFGRLAA</sequence>
<dbReference type="NCBIfam" id="NF033527">
    <property type="entry name" value="transpos_Tn3"/>
    <property type="match status" value="1"/>
</dbReference>
<keyword evidence="3" id="KW-0238">DNA-binding</keyword>
<reference evidence="7 8" key="1">
    <citation type="journal article" date="2000" name="DNA Res.">
        <title>Complete genome structure of the nitrogen-fixing symbiotic bacterium Mesorhizobium loti.</title>
        <authorList>
            <person name="Kaneko T."/>
            <person name="Nakamura Y."/>
            <person name="Sato S."/>
            <person name="Asamizu E."/>
            <person name="Kato T."/>
            <person name="Sasamoto S."/>
            <person name="Watanabe A."/>
            <person name="Idesawa K."/>
            <person name="Ishikawa A."/>
            <person name="Kawashima K."/>
            <person name="Kimura T."/>
            <person name="Kishida Y."/>
            <person name="Kiyokawa C."/>
            <person name="Kohara M."/>
            <person name="Matsumoto M."/>
            <person name="Matsuno A."/>
            <person name="Mochizuki Y."/>
            <person name="Nakayama S."/>
            <person name="Nakazaki N."/>
            <person name="Shimpo S."/>
            <person name="Sugimoto M."/>
            <person name="Takeuchi C."/>
            <person name="Yamada M."/>
            <person name="Tabata S."/>
        </authorList>
    </citation>
    <scope>NUCLEOTIDE SEQUENCE [LARGE SCALE GENOMIC DNA]</scope>
    <source>
        <strain evidence="8">LMG 29417 / CECT 9101 / MAFF 303099</strain>
        <plasmid evidence="7 8">pMLa</plasmid>
    </source>
</reference>
<keyword evidence="2" id="KW-0815">Transposition</keyword>
<dbReference type="AlphaFoldDB" id="Q982K5"/>
<dbReference type="GO" id="GO:0003677">
    <property type="term" value="F:DNA binding"/>
    <property type="evidence" value="ECO:0007669"/>
    <property type="project" value="UniProtKB-KW"/>
</dbReference>
<evidence type="ECO:0000259" key="6">
    <source>
        <dbReference type="Pfam" id="PF13700"/>
    </source>
</evidence>
<geneLocation type="plasmid" evidence="7 8">
    <name>pMLa</name>
</geneLocation>
<dbReference type="EMBL" id="BA000013">
    <property type="protein sequence ID" value="BAB54451.1"/>
    <property type="molecule type" value="Genomic_DNA"/>
</dbReference>
<dbReference type="GO" id="GO:0006313">
    <property type="term" value="P:DNA transposition"/>
    <property type="evidence" value="ECO:0007669"/>
    <property type="project" value="InterPro"/>
</dbReference>
<proteinExistence type="inferred from homology"/>
<dbReference type="HOGENOM" id="CLU_009098_11_0_5"/>
<dbReference type="Pfam" id="PF01526">
    <property type="entry name" value="DDE_Tnp_Tn3"/>
    <property type="match status" value="1"/>
</dbReference>